<protein>
    <recommendedName>
        <fullName evidence="5">F-box domain-containing protein</fullName>
    </recommendedName>
</protein>
<dbReference type="Pfam" id="PF07734">
    <property type="entry name" value="FBA_1"/>
    <property type="match status" value="1"/>
</dbReference>
<evidence type="ECO:0000259" key="2">
    <source>
        <dbReference type="Pfam" id="PF12937"/>
    </source>
</evidence>
<gene>
    <name evidence="3" type="ORF">Tsubulata_049102</name>
</gene>
<dbReference type="AlphaFoldDB" id="A0A9Q0JAZ5"/>
<dbReference type="InterPro" id="IPR050796">
    <property type="entry name" value="SCF_F-box_component"/>
</dbReference>
<feature type="domain" description="F-box associated beta-propeller type 1" evidence="1">
    <location>
        <begin position="108"/>
        <end position="244"/>
    </location>
</feature>
<evidence type="ECO:0000259" key="1">
    <source>
        <dbReference type="Pfam" id="PF07734"/>
    </source>
</evidence>
<comment type="caution">
    <text evidence="3">The sequence shown here is derived from an EMBL/GenBank/DDBJ whole genome shotgun (WGS) entry which is preliminary data.</text>
</comment>
<dbReference type="CDD" id="cd09917">
    <property type="entry name" value="F-box_SF"/>
    <property type="match status" value="1"/>
</dbReference>
<dbReference type="PANTHER" id="PTHR31672">
    <property type="entry name" value="BNACNNG10540D PROTEIN"/>
    <property type="match status" value="1"/>
</dbReference>
<evidence type="ECO:0008006" key="5">
    <source>
        <dbReference type="Google" id="ProtNLM"/>
    </source>
</evidence>
<reference evidence="3" key="1">
    <citation type="submission" date="2022-02" db="EMBL/GenBank/DDBJ databases">
        <authorList>
            <person name="Henning P.M."/>
            <person name="McCubbin A.G."/>
            <person name="Shore J.S."/>
        </authorList>
    </citation>
    <scope>NUCLEOTIDE SEQUENCE</scope>
    <source>
        <strain evidence="3">F60SS</strain>
        <tissue evidence="3">Leaves</tissue>
    </source>
</reference>
<accession>A0A9Q0JAZ5</accession>
<dbReference type="EMBL" id="JAKUCV010004753">
    <property type="protein sequence ID" value="KAJ4834210.1"/>
    <property type="molecule type" value="Genomic_DNA"/>
</dbReference>
<name>A0A9Q0JAZ5_9ROSI</name>
<evidence type="ECO:0000313" key="4">
    <source>
        <dbReference type="Proteomes" id="UP001141552"/>
    </source>
</evidence>
<feature type="domain" description="F-box" evidence="2">
    <location>
        <begin position="2"/>
        <end position="37"/>
    </location>
</feature>
<sequence length="370" mass="41076">MWSNLPFDVLANIFSFLSPDSFACAKTACHHWYNCANAYPSSPNPSLHHHPPWFVALPTHGPAEKCCYVHNPATDKWHRLSTAFLLEPIRPVGPIGSLVLSRTTNSNPLQLVLFNPFTRQFKYLPRLNLARTNPAVGVIVLGTKPHSPFHRFRVYVAGGLSEAPPGCATYESAIEMYDSDSDTWQIMGDMPVQFAVRLTVWTPNESVYCNGVVYWMTSARVYSLMGFEIGPNKWQELSLPMAERLEFATLVPRNGKLTLVGGVSGGDACVWELDERKIWCLVEKVPTELGLKLFGGKASWGSTKCVSGGGAICLYRDLGSGMVVWREDGGRRGWKWFWVEGCGSFGGKQMHRLSIRGVLIHPCIAPSCIP</sequence>
<dbReference type="InterPro" id="IPR015915">
    <property type="entry name" value="Kelch-typ_b-propeller"/>
</dbReference>
<dbReference type="SUPFAM" id="SSF117281">
    <property type="entry name" value="Kelch motif"/>
    <property type="match status" value="1"/>
</dbReference>
<dbReference type="InterPro" id="IPR036047">
    <property type="entry name" value="F-box-like_dom_sf"/>
</dbReference>
<proteinExistence type="predicted"/>
<dbReference type="OrthoDB" id="7956040at2759"/>
<dbReference type="InterPro" id="IPR001810">
    <property type="entry name" value="F-box_dom"/>
</dbReference>
<keyword evidence="4" id="KW-1185">Reference proteome</keyword>
<dbReference type="InterPro" id="IPR006527">
    <property type="entry name" value="F-box-assoc_dom_typ1"/>
</dbReference>
<dbReference type="Pfam" id="PF12937">
    <property type="entry name" value="F-box-like"/>
    <property type="match status" value="1"/>
</dbReference>
<dbReference type="Gene3D" id="1.20.1280.50">
    <property type="match status" value="1"/>
</dbReference>
<dbReference type="Proteomes" id="UP001141552">
    <property type="component" value="Unassembled WGS sequence"/>
</dbReference>
<reference evidence="3" key="2">
    <citation type="journal article" date="2023" name="Plants (Basel)">
        <title>Annotation of the Turnera subulata (Passifloraceae) Draft Genome Reveals the S-Locus Evolved after the Divergence of Turneroideae from Passifloroideae in a Stepwise Manner.</title>
        <authorList>
            <person name="Henning P.M."/>
            <person name="Roalson E.H."/>
            <person name="Mir W."/>
            <person name="McCubbin A.G."/>
            <person name="Shore J.S."/>
        </authorList>
    </citation>
    <scope>NUCLEOTIDE SEQUENCE</scope>
    <source>
        <strain evidence="3">F60SS</strain>
    </source>
</reference>
<dbReference type="Gene3D" id="2.120.10.80">
    <property type="entry name" value="Kelch-type beta propeller"/>
    <property type="match status" value="1"/>
</dbReference>
<evidence type="ECO:0000313" key="3">
    <source>
        <dbReference type="EMBL" id="KAJ4834210.1"/>
    </source>
</evidence>
<dbReference type="SUPFAM" id="SSF81383">
    <property type="entry name" value="F-box domain"/>
    <property type="match status" value="1"/>
</dbReference>
<organism evidence="3 4">
    <name type="scientific">Turnera subulata</name>
    <dbReference type="NCBI Taxonomy" id="218843"/>
    <lineage>
        <taxon>Eukaryota</taxon>
        <taxon>Viridiplantae</taxon>
        <taxon>Streptophyta</taxon>
        <taxon>Embryophyta</taxon>
        <taxon>Tracheophyta</taxon>
        <taxon>Spermatophyta</taxon>
        <taxon>Magnoliopsida</taxon>
        <taxon>eudicotyledons</taxon>
        <taxon>Gunneridae</taxon>
        <taxon>Pentapetalae</taxon>
        <taxon>rosids</taxon>
        <taxon>fabids</taxon>
        <taxon>Malpighiales</taxon>
        <taxon>Passifloraceae</taxon>
        <taxon>Turnera</taxon>
    </lineage>
</organism>